<keyword evidence="4" id="KW-1185">Reference proteome</keyword>
<dbReference type="GO" id="GO:0005886">
    <property type="term" value="C:plasma membrane"/>
    <property type="evidence" value="ECO:0007669"/>
    <property type="project" value="InterPro"/>
</dbReference>
<keyword evidence="2" id="KW-0812">Transmembrane</keyword>
<evidence type="ECO:0000313" key="3">
    <source>
        <dbReference type="EMBL" id="GCC22592.1"/>
    </source>
</evidence>
<feature type="compositionally biased region" description="Basic and acidic residues" evidence="1">
    <location>
        <begin position="440"/>
        <end position="450"/>
    </location>
</feature>
<evidence type="ECO:0000256" key="1">
    <source>
        <dbReference type="SAM" id="MobiDB-lite"/>
    </source>
</evidence>
<dbReference type="PANTHER" id="PTHR16322:SF1">
    <property type="entry name" value="LCK-INTERACTING TRANSMEMBRANE ADAPTER 1 ISOFORM X1"/>
    <property type="match status" value="1"/>
</dbReference>
<feature type="region of interest" description="Disordered" evidence="1">
    <location>
        <begin position="122"/>
        <end position="144"/>
    </location>
</feature>
<name>A0A401RWT5_CHIPU</name>
<dbReference type="EMBL" id="BEZZ01000014">
    <property type="protein sequence ID" value="GCC22592.1"/>
    <property type="molecule type" value="Genomic_DNA"/>
</dbReference>
<dbReference type="GO" id="GO:0035556">
    <property type="term" value="P:intracellular signal transduction"/>
    <property type="evidence" value="ECO:0007669"/>
    <property type="project" value="InterPro"/>
</dbReference>
<dbReference type="InterPro" id="IPR032748">
    <property type="entry name" value="PAG"/>
</dbReference>
<reference evidence="3 4" key="1">
    <citation type="journal article" date="2018" name="Nat. Ecol. Evol.">
        <title>Shark genomes provide insights into elasmobranch evolution and the origin of vertebrates.</title>
        <authorList>
            <person name="Hara Y"/>
            <person name="Yamaguchi K"/>
            <person name="Onimaru K"/>
            <person name="Kadota M"/>
            <person name="Koyanagi M"/>
            <person name="Keeley SD"/>
            <person name="Tatsumi K"/>
            <person name="Tanaka K"/>
            <person name="Motone F"/>
            <person name="Kageyama Y"/>
            <person name="Nozu R"/>
            <person name="Adachi N"/>
            <person name="Nishimura O"/>
            <person name="Nakagawa R"/>
            <person name="Tanegashima C"/>
            <person name="Kiyatake I"/>
            <person name="Matsumoto R"/>
            <person name="Murakumo K"/>
            <person name="Nishida K"/>
            <person name="Terakita A"/>
            <person name="Kuratani S"/>
            <person name="Sato K"/>
            <person name="Hyodo S Kuraku.S."/>
        </authorList>
    </citation>
    <scope>NUCLEOTIDE SEQUENCE [LARGE SCALE GENOMIC DNA]</scope>
</reference>
<feature type="region of interest" description="Disordered" evidence="1">
    <location>
        <begin position="439"/>
        <end position="464"/>
    </location>
</feature>
<dbReference type="GO" id="GO:0045121">
    <property type="term" value="C:membrane raft"/>
    <property type="evidence" value="ECO:0007669"/>
    <property type="project" value="InterPro"/>
</dbReference>
<feature type="compositionally biased region" description="Acidic residues" evidence="1">
    <location>
        <begin position="451"/>
        <end position="463"/>
    </location>
</feature>
<evidence type="ECO:0000313" key="4">
    <source>
        <dbReference type="Proteomes" id="UP000287033"/>
    </source>
</evidence>
<dbReference type="Proteomes" id="UP000287033">
    <property type="component" value="Unassembled WGS sequence"/>
</dbReference>
<proteinExistence type="predicted"/>
<evidence type="ECO:0000256" key="2">
    <source>
        <dbReference type="SAM" id="Phobius"/>
    </source>
</evidence>
<feature type="transmembrane region" description="Helical" evidence="2">
    <location>
        <begin position="21"/>
        <end position="44"/>
    </location>
</feature>
<dbReference type="PANTHER" id="PTHR16322">
    <property type="entry name" value="PHOSPHOPROTEIN ASSOCIATED WITH GLYCOSPHINGOLIPID-ENRICHED MICRODOMAINS 1"/>
    <property type="match status" value="1"/>
</dbReference>
<accession>A0A401RWT5</accession>
<keyword evidence="2" id="KW-0472">Membrane</keyword>
<keyword evidence="2" id="KW-1133">Transmembrane helix</keyword>
<protein>
    <submittedName>
        <fullName evidence="3">Uncharacterized protein</fullName>
    </submittedName>
</protein>
<comment type="caution">
    <text evidence="3">The sequence shown here is derived from an EMBL/GenBank/DDBJ whole genome shotgun (WGS) entry which is preliminary data.</text>
</comment>
<dbReference type="Pfam" id="PF15347">
    <property type="entry name" value="PAG"/>
    <property type="match status" value="2"/>
</dbReference>
<dbReference type="OrthoDB" id="9939965at2759"/>
<sequence>MAPSPLHVFKKETGFSQESQPQILICGLLVAGGAFLLLVLLTFLCNNCQSRNNKEKKVKIDGVKLVGMSVGRIQQLRPVNTPELGVCNLNRGSYHGENGLRSWSASMDYLHLPGAEHLEDKAGEEGNSRIQQTRDLPRLPGNNYKGGNLPALRTTADMDCIYANAEKYPCQENSIEDTLYESVGTKHKVDHHNHQHVRQSKPEYRANEMEASFLPQRQLAQGLEEPAGNMDAPEYASIRKMKKKEKTFNLEGVQEQQPRTNVTNGCVLLPGPRNYGKPLRIEEKPIFLQTKNHSSAIQGSLKSITECEATKSRKECREERIPCANLTEGWPNADNAWFKGKGYSFNKSHEQLHSLTDEEIAAMYSKVVKKGPRKAIPLSLNTGLQKEGKLNHHFWSTGNLNEEESEYESIKSPRWHSGTQITGDEPDYASVNERTWGMKFRNEGGGRGREEEEEEEEEEEPDPGYEAINIKWKKINVAIKNGKIQKIAREAQTENYYESINELQQSCTHTRVLTSGDGKEVYVTGL</sequence>
<dbReference type="OMA" id="NCQSRNN"/>
<dbReference type="GO" id="GO:0050868">
    <property type="term" value="P:negative regulation of T cell activation"/>
    <property type="evidence" value="ECO:0007669"/>
    <property type="project" value="InterPro"/>
</dbReference>
<dbReference type="AlphaFoldDB" id="A0A401RWT5"/>
<gene>
    <name evidence="3" type="ORF">chiPu_0000980</name>
</gene>
<organism evidence="3 4">
    <name type="scientific">Chiloscyllium punctatum</name>
    <name type="common">Brownbanded bambooshark</name>
    <name type="synonym">Hemiscyllium punctatum</name>
    <dbReference type="NCBI Taxonomy" id="137246"/>
    <lineage>
        <taxon>Eukaryota</taxon>
        <taxon>Metazoa</taxon>
        <taxon>Chordata</taxon>
        <taxon>Craniata</taxon>
        <taxon>Vertebrata</taxon>
        <taxon>Chondrichthyes</taxon>
        <taxon>Elasmobranchii</taxon>
        <taxon>Galeomorphii</taxon>
        <taxon>Galeoidea</taxon>
        <taxon>Orectolobiformes</taxon>
        <taxon>Hemiscylliidae</taxon>
        <taxon>Chiloscyllium</taxon>
    </lineage>
</organism>